<evidence type="ECO:0000313" key="2">
    <source>
        <dbReference type="Proteomes" id="UP000194946"/>
    </source>
</evidence>
<gene>
    <name evidence="1" type="ORF">HK18_01215</name>
</gene>
<reference evidence="2" key="1">
    <citation type="submission" date="2014-06" db="EMBL/GenBank/DDBJ databases">
        <authorList>
            <person name="Winans N.J."/>
            <person name="Newell P.D."/>
            <person name="Douglas A.E."/>
        </authorList>
    </citation>
    <scope>NUCLEOTIDE SEQUENCE [LARGE SCALE GENOMIC DNA]</scope>
    <source>
        <strain evidence="2">DmL_052</strain>
    </source>
</reference>
<organism evidence="1 2">
    <name type="scientific">Commensalibacter intestini</name>
    <dbReference type="NCBI Taxonomy" id="479936"/>
    <lineage>
        <taxon>Bacteria</taxon>
        <taxon>Pseudomonadati</taxon>
        <taxon>Pseudomonadota</taxon>
        <taxon>Alphaproteobacteria</taxon>
        <taxon>Acetobacterales</taxon>
        <taxon>Acetobacteraceae</taxon>
    </lineage>
</organism>
<dbReference type="EMBL" id="JOPB01000018">
    <property type="protein sequence ID" value="OUI77788.1"/>
    <property type="molecule type" value="Genomic_DNA"/>
</dbReference>
<dbReference type="Proteomes" id="UP000194946">
    <property type="component" value="Unassembled WGS sequence"/>
</dbReference>
<accession>A0A251ZSY8</accession>
<comment type="caution">
    <text evidence="1">The sequence shown here is derived from an EMBL/GenBank/DDBJ whole genome shotgun (WGS) entry which is preliminary data.</text>
</comment>
<evidence type="ECO:0000313" key="1">
    <source>
        <dbReference type="EMBL" id="OUI77788.1"/>
    </source>
</evidence>
<dbReference type="AlphaFoldDB" id="A0A251ZSY8"/>
<sequence>MRKLLLHVFSLKALIVLYIPVYAMFHYQFSLFDIGLNTALLFALFWELKDIVGIRVIDEFDRSGFEIVTTDDIDKEKK</sequence>
<proteinExistence type="predicted"/>
<keyword evidence="2" id="KW-1185">Reference proteome</keyword>
<dbReference type="RefSeq" id="WP_086632640.1">
    <property type="nucleotide sequence ID" value="NZ_JOPB01000018.1"/>
</dbReference>
<protein>
    <submittedName>
        <fullName evidence="1">Uncharacterized protein</fullName>
    </submittedName>
</protein>
<name>A0A251ZSY8_9PROT</name>